<proteinExistence type="predicted"/>
<dbReference type="InterPro" id="IPR046522">
    <property type="entry name" value="DUF6699"/>
</dbReference>
<evidence type="ECO:0000313" key="3">
    <source>
        <dbReference type="EMBL" id="KAJ3742312.1"/>
    </source>
</evidence>
<organism evidence="3 4">
    <name type="scientific">Lentinula detonsa</name>
    <dbReference type="NCBI Taxonomy" id="2804962"/>
    <lineage>
        <taxon>Eukaryota</taxon>
        <taxon>Fungi</taxon>
        <taxon>Dikarya</taxon>
        <taxon>Basidiomycota</taxon>
        <taxon>Agaricomycotina</taxon>
        <taxon>Agaricomycetes</taxon>
        <taxon>Agaricomycetidae</taxon>
        <taxon>Agaricales</taxon>
        <taxon>Marasmiineae</taxon>
        <taxon>Omphalotaceae</taxon>
        <taxon>Lentinula</taxon>
    </lineage>
</organism>
<feature type="region of interest" description="Disordered" evidence="1">
    <location>
        <begin position="408"/>
        <end position="431"/>
    </location>
</feature>
<dbReference type="InterPro" id="IPR011009">
    <property type="entry name" value="Kinase-like_dom_sf"/>
</dbReference>
<evidence type="ECO:0000313" key="4">
    <source>
        <dbReference type="Proteomes" id="UP001142393"/>
    </source>
</evidence>
<reference evidence="3 4" key="1">
    <citation type="journal article" date="2023" name="Proc. Natl. Acad. Sci. U.S.A.">
        <title>A global phylogenomic analysis of the shiitake genus Lentinula.</title>
        <authorList>
            <person name="Sierra-Patev S."/>
            <person name="Min B."/>
            <person name="Naranjo-Ortiz M."/>
            <person name="Looney B."/>
            <person name="Konkel Z."/>
            <person name="Slot J.C."/>
            <person name="Sakamoto Y."/>
            <person name="Steenwyk J.L."/>
            <person name="Rokas A."/>
            <person name="Carro J."/>
            <person name="Camarero S."/>
            <person name="Ferreira P."/>
            <person name="Molpeceres G."/>
            <person name="Ruiz-Duenas F.J."/>
            <person name="Serrano A."/>
            <person name="Henrissat B."/>
            <person name="Drula E."/>
            <person name="Hughes K.W."/>
            <person name="Mata J.L."/>
            <person name="Ishikawa N.K."/>
            <person name="Vargas-Isla R."/>
            <person name="Ushijima S."/>
            <person name="Smith C.A."/>
            <person name="Donoghue J."/>
            <person name="Ahrendt S."/>
            <person name="Andreopoulos W."/>
            <person name="He G."/>
            <person name="LaButti K."/>
            <person name="Lipzen A."/>
            <person name="Ng V."/>
            <person name="Riley R."/>
            <person name="Sandor L."/>
            <person name="Barry K."/>
            <person name="Martinez A.T."/>
            <person name="Xiao Y."/>
            <person name="Gibbons J.G."/>
            <person name="Terashima K."/>
            <person name="Grigoriev I.V."/>
            <person name="Hibbett D."/>
        </authorList>
    </citation>
    <scope>NUCLEOTIDE SEQUENCE [LARGE SCALE GENOMIC DNA]</scope>
    <source>
        <strain evidence="3 4">TFB7810</strain>
    </source>
</reference>
<feature type="domain" description="DUF6699" evidence="2">
    <location>
        <begin position="463"/>
        <end position="586"/>
    </location>
</feature>
<dbReference type="EMBL" id="JANVFU010000010">
    <property type="protein sequence ID" value="KAJ3742312.1"/>
    <property type="molecule type" value="Genomic_DNA"/>
</dbReference>
<sequence>MSLLDWVGVNDPWIGVNVDLVALQSILRSHLLFSTSFRAVIAHLVAPVKPLFKTEGQVAVMNFVQKSSNSVGTEWLIMEYMSGVELDEAWDQLQYPQKQTFARNLIDVYDQLFRLKTRRMDNLSSARRSPRWQPLSLESLRLLRSHCNHSIDNGYELGPLQDISLIDYRLVVPSPSQTMPTFTSEEYFKLVAFNGNPPTRSDFDLPTQEKCLYFVWTSEPYNFYFSCGDLHEGNILIDPQSGAINGIVDWEAAGFRPLWAEDDTAPEDIQLRAFIRHHLHKKNPDLFSCFVGGPELRAVLHAAVDDPSPIGETDIFLCRYHDLGYWKEGRRGPFPWDMEAWQHRRIDLDEAEMKRVAGHGDFETLWTDKWGEYSPYIIIALSLSPLSRSITTARLVMPTKTVRWSGSNELFQSSPTHSPTSSPSSSLSGSLELTPPFPIEIRISEKLRFQQNIEIDFVNDLLNDPTEGILDSESGDADELATEPSVSNLVVISSKLPVTIRIDEDKEEMGITVCALLRQLFMALHEQVATEELESARPEVRENILKAFARRCDNLAEHSVARAVQQQEAGPRKIDYLEGFSKLAGFEVVPSDHGDLTLRLHVR</sequence>
<dbReference type="Pfam" id="PF20415">
    <property type="entry name" value="DUF6699"/>
    <property type="match status" value="1"/>
</dbReference>
<dbReference type="PANTHER" id="PTHR21310">
    <property type="entry name" value="AMINOGLYCOSIDE PHOSPHOTRANSFERASE-RELATED-RELATED"/>
    <property type="match status" value="1"/>
</dbReference>
<dbReference type="PANTHER" id="PTHR21310:SF15">
    <property type="entry name" value="AMINOGLYCOSIDE PHOSPHOTRANSFERASE DOMAIN-CONTAINING PROTEIN"/>
    <property type="match status" value="1"/>
</dbReference>
<evidence type="ECO:0000256" key="1">
    <source>
        <dbReference type="SAM" id="MobiDB-lite"/>
    </source>
</evidence>
<dbReference type="AlphaFoldDB" id="A0A9W8NWY9"/>
<dbReference type="InterPro" id="IPR051678">
    <property type="entry name" value="AGP_Transferase"/>
</dbReference>
<feature type="compositionally biased region" description="Low complexity" evidence="1">
    <location>
        <begin position="413"/>
        <end position="431"/>
    </location>
</feature>
<evidence type="ECO:0000259" key="2">
    <source>
        <dbReference type="Pfam" id="PF20415"/>
    </source>
</evidence>
<comment type="caution">
    <text evidence="3">The sequence shown here is derived from an EMBL/GenBank/DDBJ whole genome shotgun (WGS) entry which is preliminary data.</text>
</comment>
<accession>A0A9W8NWY9</accession>
<dbReference type="Proteomes" id="UP001142393">
    <property type="component" value="Unassembled WGS sequence"/>
</dbReference>
<gene>
    <name evidence="3" type="ORF">DFH05DRAFT_1544390</name>
</gene>
<protein>
    <recommendedName>
        <fullName evidence="2">DUF6699 domain-containing protein</fullName>
    </recommendedName>
</protein>
<keyword evidence="4" id="KW-1185">Reference proteome</keyword>
<dbReference type="SUPFAM" id="SSF56112">
    <property type="entry name" value="Protein kinase-like (PK-like)"/>
    <property type="match status" value="1"/>
</dbReference>
<name>A0A9W8NWY9_9AGAR</name>